<evidence type="ECO:0000313" key="2">
    <source>
        <dbReference type="WBParaSite" id="MhA1_Contig61.frz3.gene10"/>
    </source>
</evidence>
<keyword evidence="1" id="KW-1185">Reference proteome</keyword>
<dbReference type="Proteomes" id="UP000095281">
    <property type="component" value="Unplaced"/>
</dbReference>
<dbReference type="WBParaSite" id="MhA1_Contig61.frz3.gene10">
    <property type="protein sequence ID" value="MhA1_Contig61.frz3.gene10"/>
    <property type="gene ID" value="MhA1_Contig61.frz3.gene10"/>
</dbReference>
<accession>A0A1I8BVR7</accession>
<reference evidence="2" key="1">
    <citation type="submission" date="2016-11" db="UniProtKB">
        <authorList>
            <consortium name="WormBaseParasite"/>
        </authorList>
    </citation>
    <scope>IDENTIFICATION</scope>
</reference>
<sequence length="148" mass="17412">MKFFIIFKNQKTDQITFILSEISLTELSFLLRIINVINLDDIDDGKIIGVIELKGTNELVVAEFDHEEDEQFIENILQLYPKIGILCNYYEQIIEASVAEFNQWDEDRKILFIHERIDVINKFDPDRANKIISNYNIQLNGQFLEIDP</sequence>
<evidence type="ECO:0000313" key="1">
    <source>
        <dbReference type="Proteomes" id="UP000095281"/>
    </source>
</evidence>
<name>A0A1I8BVR7_MELHA</name>
<organism evidence="1 2">
    <name type="scientific">Meloidogyne hapla</name>
    <name type="common">Root-knot nematode worm</name>
    <dbReference type="NCBI Taxonomy" id="6305"/>
    <lineage>
        <taxon>Eukaryota</taxon>
        <taxon>Metazoa</taxon>
        <taxon>Ecdysozoa</taxon>
        <taxon>Nematoda</taxon>
        <taxon>Chromadorea</taxon>
        <taxon>Rhabditida</taxon>
        <taxon>Tylenchina</taxon>
        <taxon>Tylenchomorpha</taxon>
        <taxon>Tylenchoidea</taxon>
        <taxon>Meloidogynidae</taxon>
        <taxon>Meloidogyninae</taxon>
        <taxon>Meloidogyne</taxon>
    </lineage>
</organism>
<protein>
    <submittedName>
        <fullName evidence="2">DUF4288 domain-containing protein</fullName>
    </submittedName>
</protein>
<proteinExistence type="predicted"/>
<dbReference type="AlphaFoldDB" id="A0A1I8BVR7"/>